<keyword evidence="3" id="KW-0805">Transcription regulation</keyword>
<dbReference type="Gene3D" id="1.10.20.10">
    <property type="entry name" value="Histone, subunit A"/>
    <property type="match status" value="1"/>
</dbReference>
<evidence type="ECO:0000256" key="5">
    <source>
        <dbReference type="ARBA" id="ARBA00023242"/>
    </source>
</evidence>
<protein>
    <submittedName>
        <fullName evidence="8">Transcription initiation factor TFIID subunit 11</fullName>
    </submittedName>
</protein>
<dbReference type="InterPro" id="IPR006809">
    <property type="entry name" value="TAFII28_dom"/>
</dbReference>
<evidence type="ECO:0000256" key="3">
    <source>
        <dbReference type="ARBA" id="ARBA00023015"/>
    </source>
</evidence>
<evidence type="ECO:0000256" key="6">
    <source>
        <dbReference type="SAM" id="MobiDB-lite"/>
    </source>
</evidence>
<dbReference type="PANTHER" id="PTHR13218">
    <property type="entry name" value="TRANSCRIPTION INITIATION FACTOR TFIID SUBUNIT 11-RELATED"/>
    <property type="match status" value="1"/>
</dbReference>
<name>A0ABV2AJK0_9EUKA</name>
<reference evidence="8 9" key="1">
    <citation type="journal article" date="2024" name="BMC Biol.">
        <title>Comparative genomics of Ascetosporea gives new insight into the evolutionary basis for animal parasitism in Rhizaria.</title>
        <authorList>
            <person name="Hiltunen Thoren M."/>
            <person name="Onut-Brannstrom I."/>
            <person name="Alfjorden A."/>
            <person name="Peckova H."/>
            <person name="Swords F."/>
            <person name="Hooper C."/>
            <person name="Holzer A.S."/>
            <person name="Bass D."/>
            <person name="Burki F."/>
        </authorList>
    </citation>
    <scope>NUCLEOTIDE SEQUENCE [LARGE SCALE GENOMIC DNA]</scope>
    <source>
        <strain evidence="8">20-A016</strain>
    </source>
</reference>
<dbReference type="Proteomes" id="UP001439008">
    <property type="component" value="Unassembled WGS sequence"/>
</dbReference>
<dbReference type="SUPFAM" id="SSF47113">
    <property type="entry name" value="Histone-fold"/>
    <property type="match status" value="1"/>
</dbReference>
<evidence type="ECO:0000256" key="2">
    <source>
        <dbReference type="ARBA" id="ARBA00009788"/>
    </source>
</evidence>
<evidence type="ECO:0000313" key="8">
    <source>
        <dbReference type="EMBL" id="MES1919674.1"/>
    </source>
</evidence>
<evidence type="ECO:0000256" key="1">
    <source>
        <dbReference type="ARBA" id="ARBA00004123"/>
    </source>
</evidence>
<keyword evidence="5" id="KW-0539">Nucleus</keyword>
<keyword evidence="4" id="KW-0804">Transcription</keyword>
<proteinExistence type="inferred from homology"/>
<comment type="similarity">
    <text evidence="2">Belongs to the TAF11 family.</text>
</comment>
<dbReference type="EMBL" id="JBDODL010000362">
    <property type="protein sequence ID" value="MES1919674.1"/>
    <property type="molecule type" value="Genomic_DNA"/>
</dbReference>
<dbReference type="Pfam" id="PF04719">
    <property type="entry name" value="TAFII28"/>
    <property type="match status" value="1"/>
</dbReference>
<feature type="region of interest" description="Disordered" evidence="6">
    <location>
        <begin position="96"/>
        <end position="120"/>
    </location>
</feature>
<comment type="subcellular location">
    <subcellularLocation>
        <location evidence="1">Nucleus</location>
    </subcellularLocation>
</comment>
<evidence type="ECO:0000313" key="9">
    <source>
        <dbReference type="Proteomes" id="UP001439008"/>
    </source>
</evidence>
<accession>A0ABV2AJK0</accession>
<dbReference type="InterPro" id="IPR045127">
    <property type="entry name" value="TAF11-like"/>
</dbReference>
<gene>
    <name evidence="8" type="primary">TAF11</name>
    <name evidence="8" type="ORF">MHBO_001463</name>
</gene>
<comment type="caution">
    <text evidence="8">The sequence shown here is derived from an EMBL/GenBank/DDBJ whole genome shotgun (WGS) entry which is preliminary data.</text>
</comment>
<evidence type="ECO:0000256" key="4">
    <source>
        <dbReference type="ARBA" id="ARBA00023163"/>
    </source>
</evidence>
<feature type="compositionally biased region" description="Basic and acidic residues" evidence="6">
    <location>
        <begin position="96"/>
        <end position="117"/>
    </location>
</feature>
<keyword evidence="9" id="KW-1185">Reference proteome</keyword>
<evidence type="ECO:0000259" key="7">
    <source>
        <dbReference type="Pfam" id="PF04719"/>
    </source>
</evidence>
<feature type="domain" description="TAFII28-like protein" evidence="7">
    <location>
        <begin position="28"/>
        <end position="102"/>
    </location>
</feature>
<dbReference type="InterPro" id="IPR009072">
    <property type="entry name" value="Histone-fold"/>
</dbReference>
<sequence>MDSENFDDSNDSLSDLEDSDYLKKRRIALSNLSKSQNQRYQNFLASKFKPETIQRIVKDVTGANAQKSTAILIGSIAKVFVGEIVEESRILMFSRKDQNNKRKRQDETNDNAVDRDNPIPPDVLKMAFDSIKSKKPKLNFESINFF</sequence>
<organism evidence="8 9">
    <name type="scientific">Bonamia ostreae</name>
    <dbReference type="NCBI Taxonomy" id="126728"/>
    <lineage>
        <taxon>Eukaryota</taxon>
        <taxon>Sar</taxon>
        <taxon>Rhizaria</taxon>
        <taxon>Endomyxa</taxon>
        <taxon>Ascetosporea</taxon>
        <taxon>Haplosporida</taxon>
        <taxon>Bonamia</taxon>
    </lineage>
</organism>
<dbReference type="PANTHER" id="PTHR13218:SF8">
    <property type="entry name" value="TRANSCRIPTION INITIATION FACTOR TFIID SUBUNIT 11"/>
    <property type="match status" value="1"/>
</dbReference>